<keyword evidence="1" id="KW-1133">Transmembrane helix</keyword>
<dbReference type="PANTHER" id="PTHR36153">
    <property type="entry name" value="INNER MEMBRANE PROTEIN-RELATED"/>
    <property type="match status" value="1"/>
</dbReference>
<evidence type="ECO:0000313" key="6">
    <source>
        <dbReference type="Proteomes" id="UP001202550"/>
    </source>
</evidence>
<dbReference type="InterPro" id="IPR053156">
    <property type="entry name" value="T6SS_TssM-like"/>
</dbReference>
<dbReference type="Pfam" id="PF06744">
    <property type="entry name" value="IcmF_C"/>
    <property type="match status" value="1"/>
</dbReference>
<feature type="domain" description="IcmF-related" evidence="3">
    <location>
        <begin position="489"/>
        <end position="806"/>
    </location>
</feature>
<evidence type="ECO:0000259" key="4">
    <source>
        <dbReference type="Pfam" id="PF14331"/>
    </source>
</evidence>
<organism evidence="5 6">
    <name type="scientific">Roseinatronobacter domitianus</name>
    <dbReference type="NCBI Taxonomy" id="2940293"/>
    <lineage>
        <taxon>Bacteria</taxon>
        <taxon>Pseudomonadati</taxon>
        <taxon>Pseudomonadota</taxon>
        <taxon>Alphaproteobacteria</taxon>
        <taxon>Rhodobacterales</taxon>
        <taxon>Paracoccaceae</taxon>
        <taxon>Roseinatronobacter</taxon>
    </lineage>
</organism>
<dbReference type="SUPFAM" id="SSF52540">
    <property type="entry name" value="P-loop containing nucleoside triphosphate hydrolases"/>
    <property type="match status" value="1"/>
</dbReference>
<dbReference type="CDD" id="cd00882">
    <property type="entry name" value="Ras_like_GTPase"/>
    <property type="match status" value="1"/>
</dbReference>
<feature type="domain" description="Type VI secretion system component TssM1 N-terminal" evidence="4">
    <location>
        <begin position="179"/>
        <end position="434"/>
    </location>
</feature>
<proteinExistence type="predicted"/>
<sequence>MKNILLAALVVLGLLAFALAVWFGGPLLGFADNYPLEGLWARIITIAVVWSIVAGVYTFKWWRKRRAEAALEEAIAPAGQTGDGEVLGEKMHEALAVLRQSSTSSSYLYDLPWYVIIGPPGAGKTTALLNSGVNFPLAEKTGGAMPGAGGTRYCDWWFAEEAVMIDTAGRYTTQDSDEAADRESWAAFLDLLKRQRPRQPVNGVIVAISLEDFLTGSDALLDEHIAAIRARLVELHDVFRIDVPVYVLFTKADLIAGFEEFFGSFSAVRRQKVWGTTFRAARGEPVLPQFAPQFDALVSRLSDEVTDRMNEDPNGLSRIAIFGFPAQVAMLKDRIAHVLDGVFSATRYKVNATLRGFYFTSGTQEGTPIDQILGAMERNFGTGPIAAGGASGRGKSYFLHDLLRRVIFEEAGWVTQDSRAVRREAVLRYGTMAVIVGLALWLGGMWTNSFYQNYQLVQNARAEIAQYETRAAGELERTEINDTELLDVLPLLSDLRSLPLGYTDPEADEVGLLERFGLSQRAAIAASARAAYRDGLERMLRPRLILGMEQRIAEDISTNNRLSLYETLKVYKLLGHAAPAPDDAFLVAWITSDWAQDPALRGAGPLRAARDELEDHLWAMLDLSATQSQARVDLNGALVSRAEQILSLMDLEDQAWLLVMGAGGPMDMEPFNVGLRAGPDADLVFETRDGRALNELIVAPIYTYQGFHDYFLPRLAEVATKLETEQWVMGTRAEAADVSGELRRLGAPLMNRYALEFSRVWSETLDNLQLRPLSADSPQYLALNTASDPRQSPILKLVQAVNDTTRLTAGFNEDGGFGAGLGGALGEGELGERANAATGVVGEALLRRARERATGLGQIGFDILQTQRSQGRAGGGAPEAALPGANVEAQFSRWHDLVQDGGDGRPIDVVLRDLQEIYRLLLQSTTGLGIPDRLGQELGTQAALLTRHASRMPPALSRMILQAAEEFAGGAADTTLAALNERLNREVTQVCEALVPDSYPFSGNSNRDLSLAEFARLFAPGGVFDRFFNEALAQHTDLSSNDWQWRRDSRLGAQMSPATLAQFQRAAAIRDAFFPSGSGIPGFDLTVRQTALFPEADSALLEINGQIIRTQQQGSLPQTLFWPSGGNGSASVQIGPELIGRENEMRVQPGPWALMRLINRGNPRPSGSSVATRLDIGGRYVAYSFTASSARNPFFLRELWDFRCPRGL</sequence>
<dbReference type="InterPro" id="IPR027417">
    <property type="entry name" value="P-loop_NTPase"/>
</dbReference>
<gene>
    <name evidence="5" type="primary">tssM</name>
    <name evidence="5" type="ORF">M3N55_10555</name>
</gene>
<dbReference type="InterPro" id="IPR009612">
    <property type="entry name" value="IcmF-rel"/>
</dbReference>
<dbReference type="Pfam" id="PF06761">
    <property type="entry name" value="IcmF-related"/>
    <property type="match status" value="1"/>
</dbReference>
<dbReference type="InterPro" id="IPR010623">
    <property type="entry name" value="IcmF_C"/>
</dbReference>
<feature type="transmembrane region" description="Helical" evidence="1">
    <location>
        <begin position="426"/>
        <end position="446"/>
    </location>
</feature>
<protein>
    <submittedName>
        <fullName evidence="5">Type VI secretion system membrane subunit TssM</fullName>
    </submittedName>
</protein>
<dbReference type="InterPro" id="IPR025743">
    <property type="entry name" value="TssM1_N"/>
</dbReference>
<name>A0ABT0M3E2_9RHOB</name>
<dbReference type="InterPro" id="IPR017731">
    <property type="entry name" value="TssM1-like"/>
</dbReference>
<evidence type="ECO:0000259" key="3">
    <source>
        <dbReference type="Pfam" id="PF06761"/>
    </source>
</evidence>
<evidence type="ECO:0000313" key="5">
    <source>
        <dbReference type="EMBL" id="MCL1629173.1"/>
    </source>
</evidence>
<reference evidence="5 6" key="1">
    <citation type="submission" date="2022-05" db="EMBL/GenBank/DDBJ databases">
        <title>Seasonal and diel survey of microbial diversity of the Tyrrhenian coast.</title>
        <authorList>
            <person name="Gattoni G."/>
            <person name="Corral P."/>
        </authorList>
    </citation>
    <scope>NUCLEOTIDE SEQUENCE [LARGE SCALE GENOMIC DNA]</scope>
    <source>
        <strain evidence="5 6">V10</strain>
    </source>
</reference>
<evidence type="ECO:0000259" key="2">
    <source>
        <dbReference type="Pfam" id="PF06744"/>
    </source>
</evidence>
<keyword evidence="1" id="KW-0472">Membrane</keyword>
<feature type="domain" description="Type VI secretion system IcmF C-terminal" evidence="2">
    <location>
        <begin position="1087"/>
        <end position="1189"/>
    </location>
</feature>
<evidence type="ECO:0000256" key="1">
    <source>
        <dbReference type="SAM" id="Phobius"/>
    </source>
</evidence>
<dbReference type="EMBL" id="JALZWP010000009">
    <property type="protein sequence ID" value="MCL1629173.1"/>
    <property type="molecule type" value="Genomic_DNA"/>
</dbReference>
<keyword evidence="1" id="KW-0812">Transmembrane</keyword>
<feature type="transmembrane region" description="Helical" evidence="1">
    <location>
        <begin position="39"/>
        <end position="59"/>
    </location>
</feature>
<keyword evidence="6" id="KW-1185">Reference proteome</keyword>
<dbReference type="Pfam" id="PF14331">
    <property type="entry name" value="IcmF-related_N"/>
    <property type="match status" value="1"/>
</dbReference>
<dbReference type="NCBIfam" id="TIGR03348">
    <property type="entry name" value="VI_IcmF"/>
    <property type="match status" value="1"/>
</dbReference>
<dbReference type="PANTHER" id="PTHR36153:SF1">
    <property type="entry name" value="TYPE VI SECRETION SYSTEM COMPONENT TSSM1"/>
    <property type="match status" value="1"/>
</dbReference>
<comment type="caution">
    <text evidence="5">The sequence shown here is derived from an EMBL/GenBank/DDBJ whole genome shotgun (WGS) entry which is preliminary data.</text>
</comment>
<accession>A0ABT0M3E2</accession>
<dbReference type="Proteomes" id="UP001202550">
    <property type="component" value="Unassembled WGS sequence"/>
</dbReference>
<dbReference type="RefSeq" id="WP_249058627.1">
    <property type="nucleotide sequence ID" value="NZ_JALZWP010000009.1"/>
</dbReference>